<dbReference type="RefSeq" id="WP_169681271.1">
    <property type="nucleotide sequence ID" value="NZ_JABBNU010000006.1"/>
</dbReference>
<keyword evidence="3" id="KW-1185">Reference proteome</keyword>
<dbReference type="AlphaFoldDB" id="A0A848J3F2"/>
<proteinExistence type="predicted"/>
<dbReference type="InterPro" id="IPR039513">
    <property type="entry name" value="PL-6"/>
</dbReference>
<protein>
    <submittedName>
        <fullName evidence="2">Alginate lyase</fullName>
    </submittedName>
</protein>
<dbReference type="InterPro" id="IPR011050">
    <property type="entry name" value="Pectin_lyase_fold/virulence"/>
</dbReference>
<name>A0A848J3F2_9BACT</name>
<dbReference type="GO" id="GO:0016829">
    <property type="term" value="F:lyase activity"/>
    <property type="evidence" value="ECO:0007669"/>
    <property type="project" value="UniProtKB-KW"/>
</dbReference>
<dbReference type="Proteomes" id="UP000559010">
    <property type="component" value="Unassembled WGS sequence"/>
</dbReference>
<evidence type="ECO:0000256" key="1">
    <source>
        <dbReference type="SAM" id="MobiDB-lite"/>
    </source>
</evidence>
<sequence length="767" mass="86229">MNKTIICYLFTIVLLFSCGNINKPQEKLVNNNAELKEILEDIKPGDVIVLAKGTWENLHLIIKGYGTQELPIILKGEIPGEVFIEGESYLKLGGEYIIVKDLIFRNGYTPENSVIDFKIDKDLVANNCRVTNCVIINFNQLQRNISDHWVEFSGRNNRLDHSYLSGKTNDGPTVRIRLAGNQNILNHHKIDNNHFGPRPRKGGPHGETIQIGSSETSMTPSYTLISNNLFERCNGEVEVISNKSNFNEFNNNIFYKCEGSLVMRHGNYCRIDGNMFIGDSTSDVYGGIRIVNSGHWVINNYFYQLKGSQFRAPLSVMNGIPKSPLNRYNQVTDLTVAYNSWVECENPMQFGVGVNIDQKDVLPSSEIRSARPIRTIVANNLIYNKKGTKPIIAYDQIDGVSFFKNYINKSPKDTLSIEGIQETKFNIDNSNSEIIKIQTKENYSPYQGFDFDSIDKDLFGNSRKKNTYLGAFAPTAEPINAFSESLYGPSWFSKSKDKDVHTFKASANNLIETLNKASDGDIIELTDSMYVISSSLEINKELKFISGTNFKNIIIQYKGSPDTPLFKLFPYGSLYLEGINLIGNKEQIAFAPKNENMSGHYNLSIKNCDISNFNYVIKGYKHSFADSISISSSSISNCTNGIDLSGEKDNKGDYNAEFLIITNTLFTKINKNVINFYRGGYDESTIGGNLIIKNSQFNHCGEDQPNNILINNHGIINVTIENNQFESNPVDLVALLWGSKNNTQKSNRLINSGEIKVVNNLKQSLMY</sequence>
<dbReference type="CDD" id="cd14251">
    <property type="entry name" value="PL-6"/>
    <property type="match status" value="1"/>
</dbReference>
<dbReference type="PROSITE" id="PS51257">
    <property type="entry name" value="PROKAR_LIPOPROTEIN"/>
    <property type="match status" value="1"/>
</dbReference>
<feature type="region of interest" description="Disordered" evidence="1">
    <location>
        <begin position="189"/>
        <end position="213"/>
    </location>
</feature>
<dbReference type="EMBL" id="JABBNU010000006">
    <property type="protein sequence ID" value="NMM48879.1"/>
    <property type="molecule type" value="Genomic_DNA"/>
</dbReference>
<dbReference type="Pfam" id="PF14592">
    <property type="entry name" value="Chondroitinas_B"/>
    <property type="match status" value="1"/>
</dbReference>
<dbReference type="SMART" id="SM00710">
    <property type="entry name" value="PbH1"/>
    <property type="match status" value="7"/>
</dbReference>
<dbReference type="SUPFAM" id="SSF51126">
    <property type="entry name" value="Pectin lyase-like"/>
    <property type="match status" value="2"/>
</dbReference>
<dbReference type="Gene3D" id="2.160.20.10">
    <property type="entry name" value="Single-stranded right-handed beta-helix, Pectin lyase-like"/>
    <property type="match status" value="2"/>
</dbReference>
<dbReference type="InterPro" id="IPR012334">
    <property type="entry name" value="Pectin_lyas_fold"/>
</dbReference>
<organism evidence="2 3">
    <name type="scientific">Marinigracilibium pacificum</name>
    <dbReference type="NCBI Taxonomy" id="2729599"/>
    <lineage>
        <taxon>Bacteria</taxon>
        <taxon>Pseudomonadati</taxon>
        <taxon>Bacteroidota</taxon>
        <taxon>Cytophagia</taxon>
        <taxon>Cytophagales</taxon>
        <taxon>Flammeovirgaceae</taxon>
        <taxon>Marinigracilibium</taxon>
    </lineage>
</organism>
<reference evidence="2 3" key="1">
    <citation type="submission" date="2020-04" db="EMBL/GenBank/DDBJ databases">
        <title>Flammeovirgaceae bacterium KN852 isolated from deep sea.</title>
        <authorList>
            <person name="Zhang D.-C."/>
        </authorList>
    </citation>
    <scope>NUCLEOTIDE SEQUENCE [LARGE SCALE GENOMIC DNA]</scope>
    <source>
        <strain evidence="2 3">KN852</strain>
    </source>
</reference>
<accession>A0A848J3F2</accession>
<keyword evidence="2" id="KW-0456">Lyase</keyword>
<evidence type="ECO:0000313" key="3">
    <source>
        <dbReference type="Proteomes" id="UP000559010"/>
    </source>
</evidence>
<dbReference type="InterPro" id="IPR006626">
    <property type="entry name" value="PbH1"/>
</dbReference>
<gene>
    <name evidence="2" type="ORF">HH304_10750</name>
</gene>
<comment type="caution">
    <text evidence="2">The sequence shown here is derived from an EMBL/GenBank/DDBJ whole genome shotgun (WGS) entry which is preliminary data.</text>
</comment>
<evidence type="ECO:0000313" key="2">
    <source>
        <dbReference type="EMBL" id="NMM48879.1"/>
    </source>
</evidence>